<dbReference type="EMBL" id="MCFL01000019">
    <property type="protein sequence ID" value="ORZ36062.1"/>
    <property type="molecule type" value="Genomic_DNA"/>
</dbReference>
<gene>
    <name evidence="1" type="ORF">BCR44DRAFT_47321</name>
</gene>
<proteinExistence type="predicted"/>
<keyword evidence="2" id="KW-1185">Reference proteome</keyword>
<sequence>MSRPNGSSSLSRYCLGFLTGVSTSDSEPESQVVLAHFSYLLSRILQPTSRAADANWAMSTPWGIRTLIDITQVGSGRREPTHTLAGRGLAAVPCAKSTSYDTTVTRIQRQWPTEYTAFIRSIPVKTFAATKGGLPRLPPRADGAVSVDHDSSLVDGSNKYEVTLSLRQYATLGRYFGLCLVAGWEMPQFHPILASFIKGLSSTSEVCIALLDYETTLLPEDVYDIVTSALRDKTSSSCIIEKMRTHFSLTILHDESTFNDFLKRLEQVMAANSGVVAKVYAAGQDLELPLNNYFDDLPWYGVIDRLLSRWAIGAAVCGDHYLLRQFASAMYGTQWVPLRLGQHFD</sequence>
<reference evidence="1 2" key="1">
    <citation type="submission" date="2016-07" db="EMBL/GenBank/DDBJ databases">
        <title>Pervasive Adenine N6-methylation of Active Genes in Fungi.</title>
        <authorList>
            <consortium name="DOE Joint Genome Institute"/>
            <person name="Mondo S.J."/>
            <person name="Dannebaum R.O."/>
            <person name="Kuo R.C."/>
            <person name="Labutti K."/>
            <person name="Haridas S."/>
            <person name="Kuo A."/>
            <person name="Salamov A."/>
            <person name="Ahrendt S.R."/>
            <person name="Lipzen A."/>
            <person name="Sullivan W."/>
            <person name="Andreopoulos W.B."/>
            <person name="Clum A."/>
            <person name="Lindquist E."/>
            <person name="Daum C."/>
            <person name="Ramamoorthy G.K."/>
            <person name="Gryganskyi A."/>
            <person name="Culley D."/>
            <person name="Magnuson J.K."/>
            <person name="James T.Y."/>
            <person name="O'Malley M.A."/>
            <person name="Stajich J.E."/>
            <person name="Spatafora J.W."/>
            <person name="Visel A."/>
            <person name="Grigoriev I.V."/>
        </authorList>
    </citation>
    <scope>NUCLEOTIDE SEQUENCE [LARGE SCALE GENOMIC DNA]</scope>
    <source>
        <strain evidence="1 2">PL171</strain>
    </source>
</reference>
<name>A0A1Y2HSG0_9FUNG</name>
<evidence type="ECO:0000313" key="2">
    <source>
        <dbReference type="Proteomes" id="UP000193411"/>
    </source>
</evidence>
<dbReference type="Proteomes" id="UP000193411">
    <property type="component" value="Unassembled WGS sequence"/>
</dbReference>
<protein>
    <submittedName>
        <fullName evidence="1">Uncharacterized protein</fullName>
    </submittedName>
</protein>
<organism evidence="1 2">
    <name type="scientific">Catenaria anguillulae PL171</name>
    <dbReference type="NCBI Taxonomy" id="765915"/>
    <lineage>
        <taxon>Eukaryota</taxon>
        <taxon>Fungi</taxon>
        <taxon>Fungi incertae sedis</taxon>
        <taxon>Blastocladiomycota</taxon>
        <taxon>Blastocladiomycetes</taxon>
        <taxon>Blastocladiales</taxon>
        <taxon>Catenariaceae</taxon>
        <taxon>Catenaria</taxon>
    </lineage>
</organism>
<accession>A0A1Y2HSG0</accession>
<comment type="caution">
    <text evidence="1">The sequence shown here is derived from an EMBL/GenBank/DDBJ whole genome shotgun (WGS) entry which is preliminary data.</text>
</comment>
<evidence type="ECO:0000313" key="1">
    <source>
        <dbReference type="EMBL" id="ORZ36062.1"/>
    </source>
</evidence>
<dbReference type="AlphaFoldDB" id="A0A1Y2HSG0"/>